<keyword evidence="3" id="KW-0687">Ribonucleoprotein</keyword>
<dbReference type="GO" id="GO:0006412">
    <property type="term" value="P:translation"/>
    <property type="evidence" value="ECO:0007669"/>
    <property type="project" value="InterPro"/>
</dbReference>
<evidence type="ECO:0000256" key="3">
    <source>
        <dbReference type="ARBA" id="ARBA00023274"/>
    </source>
</evidence>
<evidence type="ECO:0000256" key="2">
    <source>
        <dbReference type="ARBA" id="ARBA00022980"/>
    </source>
</evidence>
<dbReference type="InterPro" id="IPR036967">
    <property type="entry name" value="Ribosomal_uS11_sf"/>
</dbReference>
<gene>
    <name evidence="5" type="ORF">CTI12_AA007730</name>
</gene>
<dbReference type="GO" id="GO:0003735">
    <property type="term" value="F:structural constituent of ribosome"/>
    <property type="evidence" value="ECO:0007669"/>
    <property type="project" value="InterPro"/>
</dbReference>
<evidence type="ECO:0000256" key="4">
    <source>
        <dbReference type="SAM" id="MobiDB-lite"/>
    </source>
</evidence>
<evidence type="ECO:0000313" key="5">
    <source>
        <dbReference type="EMBL" id="PWA98168.1"/>
    </source>
</evidence>
<dbReference type="EMBL" id="PKPP01000078">
    <property type="protein sequence ID" value="PWA98168.1"/>
    <property type="molecule type" value="Genomic_DNA"/>
</dbReference>
<keyword evidence="6" id="KW-1185">Reference proteome</keyword>
<organism evidence="5 6">
    <name type="scientific">Artemisia annua</name>
    <name type="common">Sweet wormwood</name>
    <dbReference type="NCBI Taxonomy" id="35608"/>
    <lineage>
        <taxon>Eukaryota</taxon>
        <taxon>Viridiplantae</taxon>
        <taxon>Streptophyta</taxon>
        <taxon>Embryophyta</taxon>
        <taxon>Tracheophyta</taxon>
        <taxon>Spermatophyta</taxon>
        <taxon>Magnoliopsida</taxon>
        <taxon>eudicotyledons</taxon>
        <taxon>Gunneridae</taxon>
        <taxon>Pentapetalae</taxon>
        <taxon>asterids</taxon>
        <taxon>campanulids</taxon>
        <taxon>Asterales</taxon>
        <taxon>Asteraceae</taxon>
        <taxon>Asteroideae</taxon>
        <taxon>Anthemideae</taxon>
        <taxon>Artemisiinae</taxon>
        <taxon>Artemisia</taxon>
    </lineage>
</organism>
<dbReference type="Gene3D" id="3.30.420.80">
    <property type="entry name" value="Ribosomal protein S11"/>
    <property type="match status" value="2"/>
</dbReference>
<dbReference type="GO" id="GO:0005840">
    <property type="term" value="C:ribosome"/>
    <property type="evidence" value="ECO:0007669"/>
    <property type="project" value="UniProtKB-KW"/>
</dbReference>
<feature type="region of interest" description="Disordered" evidence="4">
    <location>
        <begin position="91"/>
        <end position="112"/>
    </location>
</feature>
<dbReference type="GO" id="GO:1990904">
    <property type="term" value="C:ribonucleoprotein complex"/>
    <property type="evidence" value="ECO:0007669"/>
    <property type="project" value="UniProtKB-KW"/>
</dbReference>
<dbReference type="STRING" id="35608.A0A2U1QJL9"/>
<evidence type="ECO:0000313" key="6">
    <source>
        <dbReference type="Proteomes" id="UP000245207"/>
    </source>
</evidence>
<evidence type="ECO:0000256" key="1">
    <source>
        <dbReference type="ARBA" id="ARBA00006194"/>
    </source>
</evidence>
<sequence length="388" mass="43224">MKWVSLGAEIGVGLGAKGGLKWVRLGAGMGAEVGSFGGWNVWVWVMKWGRIGCVWGLKWVSLGTEWVWDRGLKWGLRWDLASVIDDDGTPSKAIKSTATSPSQKPSGKKHEGKLENELLSFSDVAAKVLHGFMQQQWEKGKGGRRHHEELENLLRGRAKVASIEPDQVTIFRMFSVGSHVTHRRNKLQHSTPQFHLTLLRGSKPEIPHSAEINICLKKDLTKFRPVTMKTTGLNVKIASGPVTIQTPGLKDHLSGPVMLISTRPNVKTLLDLLQSNTHVYKSMRKVREPKEDNVTLGPATREGELVFCVAHIFASFNDTFISMRKVREPKEDNVTLGPATREGELVFCVAHIFASFNDTFIALHSHCGYGLSEHDDYQHSRVTSHLLS</sequence>
<comment type="similarity">
    <text evidence="1">Belongs to the universal ribosomal protein uS11 family.</text>
</comment>
<dbReference type="PANTHER" id="PTHR11759">
    <property type="entry name" value="40S RIBOSOMAL PROTEIN S14/30S RIBOSOMAL PROTEIN S11"/>
    <property type="match status" value="1"/>
</dbReference>
<dbReference type="InterPro" id="IPR001971">
    <property type="entry name" value="Ribosomal_uS11"/>
</dbReference>
<dbReference type="Proteomes" id="UP000245207">
    <property type="component" value="Unassembled WGS sequence"/>
</dbReference>
<proteinExistence type="inferred from homology"/>
<dbReference type="OrthoDB" id="1677536at2759"/>
<accession>A0A2U1QJL9</accession>
<name>A0A2U1QJL9_ARTAN</name>
<dbReference type="AlphaFoldDB" id="A0A2U1QJL9"/>
<comment type="caution">
    <text evidence="5">The sequence shown here is derived from an EMBL/GenBank/DDBJ whole genome shotgun (WGS) entry which is preliminary data.</text>
</comment>
<reference evidence="5 6" key="1">
    <citation type="journal article" date="2018" name="Mol. Plant">
        <title>The genome of Artemisia annua provides insight into the evolution of Asteraceae family and artemisinin biosynthesis.</title>
        <authorList>
            <person name="Shen Q."/>
            <person name="Zhang L."/>
            <person name="Liao Z."/>
            <person name="Wang S."/>
            <person name="Yan T."/>
            <person name="Shi P."/>
            <person name="Liu M."/>
            <person name="Fu X."/>
            <person name="Pan Q."/>
            <person name="Wang Y."/>
            <person name="Lv Z."/>
            <person name="Lu X."/>
            <person name="Zhang F."/>
            <person name="Jiang W."/>
            <person name="Ma Y."/>
            <person name="Chen M."/>
            <person name="Hao X."/>
            <person name="Li L."/>
            <person name="Tang Y."/>
            <person name="Lv G."/>
            <person name="Zhou Y."/>
            <person name="Sun X."/>
            <person name="Brodelius P.E."/>
            <person name="Rose J.K.C."/>
            <person name="Tang K."/>
        </authorList>
    </citation>
    <scope>NUCLEOTIDE SEQUENCE [LARGE SCALE GENOMIC DNA]</scope>
    <source>
        <strain evidence="6">cv. Huhao1</strain>
        <tissue evidence="5">Leaf</tissue>
    </source>
</reference>
<keyword evidence="2 5" id="KW-0689">Ribosomal protein</keyword>
<protein>
    <submittedName>
        <fullName evidence="5">40S ribosomal protein S14</fullName>
    </submittedName>
</protein>
<feature type="compositionally biased region" description="Polar residues" evidence="4">
    <location>
        <begin position="94"/>
        <end position="105"/>
    </location>
</feature>